<dbReference type="AlphaFoldDB" id="A0AAV7FU72"/>
<organism evidence="1 2">
    <name type="scientific">Dendrobium chrysotoxum</name>
    <name type="common">Orchid</name>
    <dbReference type="NCBI Taxonomy" id="161865"/>
    <lineage>
        <taxon>Eukaryota</taxon>
        <taxon>Viridiplantae</taxon>
        <taxon>Streptophyta</taxon>
        <taxon>Embryophyta</taxon>
        <taxon>Tracheophyta</taxon>
        <taxon>Spermatophyta</taxon>
        <taxon>Magnoliopsida</taxon>
        <taxon>Liliopsida</taxon>
        <taxon>Asparagales</taxon>
        <taxon>Orchidaceae</taxon>
        <taxon>Epidendroideae</taxon>
        <taxon>Malaxideae</taxon>
        <taxon>Dendrobiinae</taxon>
        <taxon>Dendrobium</taxon>
    </lineage>
</organism>
<evidence type="ECO:0000313" key="1">
    <source>
        <dbReference type="EMBL" id="KAH0447601.1"/>
    </source>
</evidence>
<name>A0AAV7FU72_DENCH</name>
<keyword evidence="2" id="KW-1185">Reference proteome</keyword>
<protein>
    <submittedName>
        <fullName evidence="1">Uncharacterized protein</fullName>
    </submittedName>
</protein>
<accession>A0AAV7FU72</accession>
<dbReference type="Proteomes" id="UP000775213">
    <property type="component" value="Unassembled WGS sequence"/>
</dbReference>
<sequence>MSEEKELAKLLHKRRKCNLTIFARAADMDARYKPDLERTSSAKRLAAFFPKSVAQVYLSSSKLYLASATFSKQITELCAYLRFSISRSSPFTYAIFTRLLVSEGNSTPFLSCNLRKERRVYYHGAMIAVKQLSSKSKQGNR</sequence>
<comment type="caution">
    <text evidence="1">The sequence shown here is derived from an EMBL/GenBank/DDBJ whole genome shotgun (WGS) entry which is preliminary data.</text>
</comment>
<gene>
    <name evidence="1" type="ORF">IEQ34_023563</name>
</gene>
<dbReference type="EMBL" id="JAGFBR010000081">
    <property type="protein sequence ID" value="KAH0447601.1"/>
    <property type="molecule type" value="Genomic_DNA"/>
</dbReference>
<proteinExistence type="predicted"/>
<reference evidence="1 2" key="1">
    <citation type="journal article" date="2021" name="Hortic Res">
        <title>Chromosome-scale assembly of the Dendrobium chrysotoxum genome enhances the understanding of orchid evolution.</title>
        <authorList>
            <person name="Zhang Y."/>
            <person name="Zhang G.Q."/>
            <person name="Zhang D."/>
            <person name="Liu X.D."/>
            <person name="Xu X.Y."/>
            <person name="Sun W.H."/>
            <person name="Yu X."/>
            <person name="Zhu X."/>
            <person name="Wang Z.W."/>
            <person name="Zhao X."/>
            <person name="Zhong W.Y."/>
            <person name="Chen H."/>
            <person name="Yin W.L."/>
            <person name="Huang T."/>
            <person name="Niu S.C."/>
            <person name="Liu Z.J."/>
        </authorList>
    </citation>
    <scope>NUCLEOTIDE SEQUENCE [LARGE SCALE GENOMIC DNA]</scope>
    <source>
        <strain evidence="1">Lindl</strain>
    </source>
</reference>
<evidence type="ECO:0000313" key="2">
    <source>
        <dbReference type="Proteomes" id="UP000775213"/>
    </source>
</evidence>